<feature type="domain" description="GED" evidence="2">
    <location>
        <begin position="395"/>
        <end position="491"/>
    </location>
</feature>
<evidence type="ECO:0000313" key="4">
    <source>
        <dbReference type="Proteomes" id="UP001610563"/>
    </source>
</evidence>
<feature type="compositionally biased region" description="Basic and acidic residues" evidence="1">
    <location>
        <begin position="494"/>
        <end position="510"/>
    </location>
</feature>
<dbReference type="InterPro" id="IPR027417">
    <property type="entry name" value="P-loop_NTPase"/>
</dbReference>
<dbReference type="Gene3D" id="1.20.120.1240">
    <property type="entry name" value="Dynamin, middle domain"/>
    <property type="match status" value="1"/>
</dbReference>
<protein>
    <recommendedName>
        <fullName evidence="2">GED domain-containing protein</fullName>
    </recommendedName>
</protein>
<evidence type="ECO:0000256" key="1">
    <source>
        <dbReference type="SAM" id="MobiDB-lite"/>
    </source>
</evidence>
<keyword evidence="4" id="KW-1185">Reference proteome</keyword>
<dbReference type="InterPro" id="IPR000375">
    <property type="entry name" value="Dynamin_stalk"/>
</dbReference>
<gene>
    <name evidence="3" type="ORF">BJX66DRAFT_297058</name>
</gene>
<dbReference type="Pfam" id="PF01031">
    <property type="entry name" value="Dynamin_M"/>
    <property type="match status" value="1"/>
</dbReference>
<feature type="region of interest" description="Disordered" evidence="1">
    <location>
        <begin position="160"/>
        <end position="212"/>
    </location>
</feature>
<organism evidence="3 4">
    <name type="scientific">Aspergillus keveii</name>
    <dbReference type="NCBI Taxonomy" id="714993"/>
    <lineage>
        <taxon>Eukaryota</taxon>
        <taxon>Fungi</taxon>
        <taxon>Dikarya</taxon>
        <taxon>Ascomycota</taxon>
        <taxon>Pezizomycotina</taxon>
        <taxon>Eurotiomycetes</taxon>
        <taxon>Eurotiomycetidae</taxon>
        <taxon>Eurotiales</taxon>
        <taxon>Aspergillaceae</taxon>
        <taxon>Aspergillus</taxon>
        <taxon>Aspergillus subgen. Nidulantes</taxon>
    </lineage>
</organism>
<proteinExistence type="predicted"/>
<evidence type="ECO:0000313" key="3">
    <source>
        <dbReference type="EMBL" id="KAL2797707.1"/>
    </source>
</evidence>
<sequence length="510" mass="59208">MDTNLGRDGFTFGHGYYVARNNPDPAVEHSVARQEEEEFFNAAPWSTDFAPYQDRFGTRNLQTALSKLLFQQIQGCLPVIVDKINEKAAHIDDELSTLSAPPSANVPYILCGKLHTLKDRIRCQIEGGSREYPLQKLWTNIAEDFKRSLTKTRPTVRLLSESDKESISHGRNDDSECELTEINQPPKKLKLNGYESSPRGRPTKQSTGYLTPHFDRFTSSAKEFSWEESRDINRESASAGIPQQINPKAIDAMNQMSVMHWQEPMVAFIDASHRLVKEALLRELKEVFAQYHQTELYRELRRIIETYLEKLRKEHGAHVQEIFNIEHQRPFTMAKSALDQETNAAHDLFVRRRFEARANHFLDLQQKYIRGDPRRTNEMKKLGVDELGVDLFTLEVKMMATTRGYYEVASSRFVDSVAQSVHTKLFFKCRENLVEELERGLGIRDQNAVDRCNELMSRDAKRQRRREYLMRQKEKVMKAQQWLTAENIAYEQDNEPRDFGSEIKSQPPDK</sequence>
<dbReference type="Gene3D" id="3.40.50.300">
    <property type="entry name" value="P-loop containing nucleotide triphosphate hydrolases"/>
    <property type="match status" value="1"/>
</dbReference>
<feature type="region of interest" description="Disordered" evidence="1">
    <location>
        <begin position="488"/>
        <end position="510"/>
    </location>
</feature>
<dbReference type="PANTHER" id="PTHR11566:SF131">
    <property type="entry name" value="GTPASE, PUTATIVE (AFU_ORTHOLOGUE AFUA_6G07630)-RELATED"/>
    <property type="match status" value="1"/>
</dbReference>
<reference evidence="3 4" key="1">
    <citation type="submission" date="2024-07" db="EMBL/GenBank/DDBJ databases">
        <title>Section-level genome sequencing and comparative genomics of Aspergillus sections Usti and Cavernicolus.</title>
        <authorList>
            <consortium name="Lawrence Berkeley National Laboratory"/>
            <person name="Nybo J.L."/>
            <person name="Vesth T.C."/>
            <person name="Theobald S."/>
            <person name="Frisvad J.C."/>
            <person name="Larsen T.O."/>
            <person name="Kjaerboelling I."/>
            <person name="Rothschild-Mancinelli K."/>
            <person name="Lyhne E.K."/>
            <person name="Kogle M.E."/>
            <person name="Barry K."/>
            <person name="Clum A."/>
            <person name="Na H."/>
            <person name="Ledsgaard L."/>
            <person name="Lin J."/>
            <person name="Lipzen A."/>
            <person name="Kuo A."/>
            <person name="Riley R."/>
            <person name="Mondo S."/>
            <person name="Labutti K."/>
            <person name="Haridas S."/>
            <person name="Pangalinan J."/>
            <person name="Salamov A.A."/>
            <person name="Simmons B.A."/>
            <person name="Magnuson J.K."/>
            <person name="Chen J."/>
            <person name="Drula E."/>
            <person name="Henrissat B."/>
            <person name="Wiebenga A."/>
            <person name="Lubbers R.J."/>
            <person name="Gomes A.C."/>
            <person name="Makela M.R."/>
            <person name="Stajich J."/>
            <person name="Grigoriev I.V."/>
            <person name="Mortensen U.H."/>
            <person name="De Vries R.P."/>
            <person name="Baker S.E."/>
            <person name="Andersen M.R."/>
        </authorList>
    </citation>
    <scope>NUCLEOTIDE SEQUENCE [LARGE SCALE GENOMIC DNA]</scope>
    <source>
        <strain evidence="3 4">CBS 209.92</strain>
    </source>
</reference>
<dbReference type="EMBL" id="JBFTWV010000017">
    <property type="protein sequence ID" value="KAL2797707.1"/>
    <property type="molecule type" value="Genomic_DNA"/>
</dbReference>
<dbReference type="InterPro" id="IPR020850">
    <property type="entry name" value="GED_dom"/>
</dbReference>
<accession>A0ABR4GFB0</accession>
<dbReference type="Proteomes" id="UP001610563">
    <property type="component" value="Unassembled WGS sequence"/>
</dbReference>
<evidence type="ECO:0000259" key="2">
    <source>
        <dbReference type="PROSITE" id="PS51388"/>
    </source>
</evidence>
<dbReference type="PANTHER" id="PTHR11566">
    <property type="entry name" value="DYNAMIN"/>
    <property type="match status" value="1"/>
</dbReference>
<comment type="caution">
    <text evidence="3">The sequence shown here is derived from an EMBL/GenBank/DDBJ whole genome shotgun (WGS) entry which is preliminary data.</text>
</comment>
<feature type="compositionally biased region" description="Basic and acidic residues" evidence="1">
    <location>
        <begin position="160"/>
        <end position="174"/>
    </location>
</feature>
<name>A0ABR4GFB0_9EURO</name>
<dbReference type="InterPro" id="IPR022812">
    <property type="entry name" value="Dynamin"/>
</dbReference>
<dbReference type="PROSITE" id="PS51388">
    <property type="entry name" value="GED"/>
    <property type="match status" value="1"/>
</dbReference>